<dbReference type="SUPFAM" id="SSF52266">
    <property type="entry name" value="SGNH hydrolase"/>
    <property type="match status" value="1"/>
</dbReference>
<dbReference type="AlphaFoldDB" id="A0A327YX93"/>
<keyword evidence="4" id="KW-0255">Endonuclease</keyword>
<dbReference type="OrthoDB" id="581998at2"/>
<feature type="signal peptide" evidence="2">
    <location>
        <begin position="1"/>
        <end position="28"/>
    </location>
</feature>
<dbReference type="InterPro" id="IPR003539">
    <property type="entry name" value="CD_toxinB"/>
</dbReference>
<dbReference type="PRINTS" id="PR01388">
    <property type="entry name" value="CDTOXINB"/>
</dbReference>
<feature type="chain" id="PRO_5016267743" evidence="2">
    <location>
        <begin position="29"/>
        <end position="1029"/>
    </location>
</feature>
<dbReference type="Gene3D" id="3.60.10.10">
    <property type="entry name" value="Endonuclease/exonuclease/phosphatase"/>
    <property type="match status" value="1"/>
</dbReference>
<dbReference type="SUPFAM" id="SSF56219">
    <property type="entry name" value="DNase I-like"/>
    <property type="match status" value="1"/>
</dbReference>
<proteinExistence type="predicted"/>
<dbReference type="Gene3D" id="3.40.50.1110">
    <property type="entry name" value="SGNH hydrolase"/>
    <property type="match status" value="1"/>
</dbReference>
<dbReference type="InterPro" id="IPR051532">
    <property type="entry name" value="Ester_Hydrolysis_Enzymes"/>
</dbReference>
<dbReference type="CDD" id="cd01833">
    <property type="entry name" value="XynB_like"/>
    <property type="match status" value="1"/>
</dbReference>
<comment type="caution">
    <text evidence="4">The sequence shown here is derived from an EMBL/GenBank/DDBJ whole genome shotgun (WGS) entry which is preliminary data.</text>
</comment>
<evidence type="ECO:0000313" key="4">
    <source>
        <dbReference type="EMBL" id="RAK26047.1"/>
    </source>
</evidence>
<dbReference type="Gene3D" id="2.130.10.130">
    <property type="entry name" value="Integrin alpha, N-terminal"/>
    <property type="match status" value="1"/>
</dbReference>
<dbReference type="EMBL" id="QLMJ01000029">
    <property type="protein sequence ID" value="RAK26047.1"/>
    <property type="molecule type" value="Genomic_DNA"/>
</dbReference>
<dbReference type="RefSeq" id="WP_111654885.1">
    <property type="nucleotide sequence ID" value="NZ_JACHWI010000002.1"/>
</dbReference>
<keyword evidence="4" id="KW-0378">Hydrolase</keyword>
<organism evidence="4 5">
    <name type="scientific">Actinoplanes lutulentus</name>
    <dbReference type="NCBI Taxonomy" id="1287878"/>
    <lineage>
        <taxon>Bacteria</taxon>
        <taxon>Bacillati</taxon>
        <taxon>Actinomycetota</taxon>
        <taxon>Actinomycetes</taxon>
        <taxon>Micromonosporales</taxon>
        <taxon>Micromonosporaceae</taxon>
        <taxon>Actinoplanes</taxon>
    </lineage>
</organism>
<dbReference type="InterPro" id="IPR036691">
    <property type="entry name" value="Endo/exonu/phosph_ase_sf"/>
</dbReference>
<dbReference type="InterPro" id="IPR013830">
    <property type="entry name" value="SGNH_hydro"/>
</dbReference>
<evidence type="ECO:0000313" key="5">
    <source>
        <dbReference type="Proteomes" id="UP000249341"/>
    </source>
</evidence>
<dbReference type="SUPFAM" id="SSF69318">
    <property type="entry name" value="Integrin alpha N-terminal domain"/>
    <property type="match status" value="2"/>
</dbReference>
<dbReference type="PANTHER" id="PTHR30383">
    <property type="entry name" value="THIOESTERASE 1/PROTEASE 1/LYSOPHOSPHOLIPASE L1"/>
    <property type="match status" value="1"/>
</dbReference>
<keyword evidence="1 2" id="KW-0732">Signal</keyword>
<dbReference type="PANTHER" id="PTHR30383:SF5">
    <property type="entry name" value="SGNH HYDROLASE-TYPE ESTERASE DOMAIN-CONTAINING PROTEIN"/>
    <property type="match status" value="1"/>
</dbReference>
<evidence type="ECO:0000256" key="1">
    <source>
        <dbReference type="ARBA" id="ARBA00022729"/>
    </source>
</evidence>
<accession>A0A327YX93</accession>
<dbReference type="Pfam" id="PF13517">
    <property type="entry name" value="FG-GAP_3"/>
    <property type="match status" value="4"/>
</dbReference>
<keyword evidence="4" id="KW-0269">Exonuclease</keyword>
<gene>
    <name evidence="4" type="ORF">B0I29_12983</name>
</gene>
<keyword evidence="5" id="KW-1185">Reference proteome</keyword>
<dbReference type="GO" id="GO:0004622">
    <property type="term" value="F:phosphatidylcholine lysophospholipase activity"/>
    <property type="evidence" value="ECO:0007669"/>
    <property type="project" value="TreeGrafter"/>
</dbReference>
<name>A0A327YX93_9ACTN</name>
<protein>
    <submittedName>
        <fullName evidence="4">Endonuclease/exonuclease/phosphatase family protein</fullName>
    </submittedName>
</protein>
<dbReference type="InterPro" id="IPR013517">
    <property type="entry name" value="FG-GAP"/>
</dbReference>
<dbReference type="InterPro" id="IPR036514">
    <property type="entry name" value="SGNH_hydro_sf"/>
</dbReference>
<evidence type="ECO:0000256" key="2">
    <source>
        <dbReference type="SAM" id="SignalP"/>
    </source>
</evidence>
<dbReference type="GO" id="GO:0004527">
    <property type="term" value="F:exonuclease activity"/>
    <property type="evidence" value="ECO:0007669"/>
    <property type="project" value="UniProtKB-KW"/>
</dbReference>
<dbReference type="GO" id="GO:0004519">
    <property type="term" value="F:endonuclease activity"/>
    <property type="evidence" value="ECO:0007669"/>
    <property type="project" value="UniProtKB-KW"/>
</dbReference>
<feature type="domain" description="SGNH hydrolase-type esterase" evidence="3">
    <location>
        <begin position="276"/>
        <end position="450"/>
    </location>
</feature>
<evidence type="ECO:0000259" key="3">
    <source>
        <dbReference type="Pfam" id="PF13472"/>
    </source>
</evidence>
<reference evidence="4 5" key="1">
    <citation type="submission" date="2018-06" db="EMBL/GenBank/DDBJ databases">
        <title>Genomic Encyclopedia of Type Strains, Phase III (KMG-III): the genomes of soil and plant-associated and newly described type strains.</title>
        <authorList>
            <person name="Whitman W."/>
        </authorList>
    </citation>
    <scope>NUCLEOTIDE SEQUENCE [LARGE SCALE GENOMIC DNA]</scope>
    <source>
        <strain evidence="4 5">CGMCC 4.7090</strain>
    </source>
</reference>
<dbReference type="Pfam" id="PF13472">
    <property type="entry name" value="Lipase_GDSL_2"/>
    <property type="match status" value="1"/>
</dbReference>
<dbReference type="Proteomes" id="UP000249341">
    <property type="component" value="Unassembled WGS sequence"/>
</dbReference>
<keyword evidence="4" id="KW-0540">Nuclease</keyword>
<sequence length="1029" mass="108269">MTSWATRALLAVLICSTAVAVTAGPASAAPMSSTPLITYNMQGSTSGGDSKWTTTVGAYARAAEIVALQEVGPTPPGTMVANYTFNAGAPGRSGYIQHNRWRFGQESYEVYFLQTDANGGTHTGGRTNVALVTQRPADQVTVVQNPNGRNALGVRYDNNWYFTFHGQAMGGVPNDSAAMAQQIATFVNLVPGRQWTMLGDFNVAPRSFFAPAGSYWYHPGTATQQSGGELDWALSSENLPGHPVMTVPGASSDHYAVAIGAMRAQAEPTPLRIMPLGDSITYGANTTIGAYRGPLWDELRQNGTTVDYVGSRRYGNIPDADNEGYPAWKIADIAGITDNALTTYKPNVVLLHIGTNDMNENADAAGAPGRLGSLIDQIFRTQPDVTLLVSTLVPAVDPAVEGRIFDFNNSLPGVVAQRQNAGRRVWLVDMDPVTTADLADLLHPNDNGYRKMADVFAEGLQSVGAAGWITPPSGEPGGNPAGGPVRGWSPQGVVAVGTATGGSYPGSLSTSVGDDVHFADINADGRADYLLTHTSGVIDQWINGGVAPDGTVAWTSHRAVTTGRSGPARWHFPDMNADGVAEMVRLDVDAMMQSIYRADGRLFSDHRGGYAVESDTQYLYADFDGDGHGDHVHVRSDGSVEVAINLAFGGVGPFEKPEIAASGVGASGDRIRFADLDGDRRADYLVLADDGSIRAWINGGRGSNGWAWYPAGTVASGVGVTSNQVRLADIDGDGKADYLAVNHFTGDTRMWRNASTGNGSFPWLPLGSITVGNSSRVVFADIDGDRRADYLQVNNDSSVQAWLNGGANPAGGDYFWIPQGTIAVGVGAAGSSVRFADLNGDRRADYIVVGENSSVRAWLNGGANPAGGDYYWTPQGTIAIGVGAAGSSVRFADLDGDRRADFIVVGDDSSVRAWLNGGANPAGGDYYWIPQGTIAGGVGAAGGDVRFADLTGDGRADFVVVRSNSAVDLWANGGPKTGEWYWTPQGTVASGVLVAGHRIQFADINADARADYLEVDPTTGATQAWLNMG</sequence>
<dbReference type="InterPro" id="IPR028994">
    <property type="entry name" value="Integrin_alpha_N"/>
</dbReference>